<reference evidence="3 4" key="1">
    <citation type="submission" date="2012-01" db="EMBL/GenBank/DDBJ databases">
        <title>The Genome Sequence of Scardovia inopinata F0304.</title>
        <authorList>
            <consortium name="The Broad Institute Genome Sequencing Platform"/>
            <person name="Ward D."/>
            <person name="Earl A."/>
            <person name="Feldgarden M."/>
            <person name="Gevers D."/>
            <person name="Young S."/>
            <person name="Zeng Q."/>
            <person name="Koehrsen M."/>
            <person name="Alvarado L."/>
            <person name="Berlin A.M."/>
            <person name="Borenstein D."/>
            <person name="Chapman S.B."/>
            <person name="Chen Z."/>
            <person name="Engels R."/>
            <person name="Freedman E."/>
            <person name="Gellesch M."/>
            <person name="Goldberg J."/>
            <person name="Griggs A."/>
            <person name="Gujja S."/>
            <person name="Heilman E.R."/>
            <person name="Heiman D.I."/>
            <person name="Hepburn T.A."/>
            <person name="Howarth C."/>
            <person name="Jen D."/>
            <person name="Larson L."/>
            <person name="Mehta T."/>
            <person name="Park D."/>
            <person name="Pearson M."/>
            <person name="Richards J."/>
            <person name="Roberts A."/>
            <person name="Saif S."/>
            <person name="Shea T.D."/>
            <person name="Shenoy N."/>
            <person name="Sisk P."/>
            <person name="Stolte C."/>
            <person name="Sykes S.N."/>
            <person name="Walk T."/>
            <person name="White J."/>
            <person name="Yandava C."/>
            <person name="Izard J."/>
            <person name="Baranova O.V."/>
            <person name="Blanton J.M."/>
            <person name="Tanner A.C."/>
            <person name="Dewhirst F."/>
            <person name="Haas B."/>
            <person name="Nusbaum C."/>
            <person name="Birren B."/>
        </authorList>
    </citation>
    <scope>NUCLEOTIDE SEQUENCE [LARGE SCALE GENOMIC DNA]</scope>
    <source>
        <strain evidence="3 4">F0304</strain>
    </source>
</reference>
<feature type="transmembrane region" description="Helical" evidence="1">
    <location>
        <begin position="195"/>
        <end position="216"/>
    </location>
</feature>
<dbReference type="RefSeq" id="WP_040590376.1">
    <property type="nucleotide sequence ID" value="NZ_GG770225.1"/>
</dbReference>
<evidence type="ECO:0000259" key="2">
    <source>
        <dbReference type="Pfam" id="PF10080"/>
    </source>
</evidence>
<evidence type="ECO:0000256" key="1">
    <source>
        <dbReference type="SAM" id="Phobius"/>
    </source>
</evidence>
<sequence length="473" mass="50371">MLKQFITALSGTLTPALLYMLLSLALPSRKAQSGKVTGKVSRICRLFGLILGLAVALVFALLRSMAVVSQQTPILRPALWVNIISLTLTVLGLIFTFLSGMGKKDTKKNGTIDQTGKAVELDKGEKAENRGNIEKAREQRLVSRETNPGLVLFTNLAGAIAIASTIVCFIPDVIIQLANFVETGESAFTSAMLTRAVGFLLGVGAAMTVAAIFRTLKTSISPVLLMITSLLFLLLVLVQQVTALTQILVNTAVLELTDAEFSLLVSLINHNNSLIIAQTAVFLLPAAAALIAGMKMGPEVSAASSGARQRSLRKFRRHAYAATVWSLLAVLFVSLSLTSGVALTTQEVTLSAPEKYQLTKTTATIPYSQLADGHLHRFQYKAKDGTVMRFIIIKKSGGSYGVGLDACENCGDAGYYEKDGKIVCKKCDVAINLATIGFKGGCNPIPLPYQSSGGKITIKTADLDALSGHFAIS</sequence>
<organism evidence="3 4">
    <name type="scientific">Scardovia inopinata F0304</name>
    <dbReference type="NCBI Taxonomy" id="641146"/>
    <lineage>
        <taxon>Bacteria</taxon>
        <taxon>Bacillati</taxon>
        <taxon>Actinomycetota</taxon>
        <taxon>Actinomycetes</taxon>
        <taxon>Bifidobacteriales</taxon>
        <taxon>Bifidobacteriaceae</taxon>
        <taxon>Scardovia</taxon>
    </lineage>
</organism>
<dbReference type="eggNOG" id="COG4393">
    <property type="taxonomic scope" value="Bacteria"/>
</dbReference>
<dbReference type="HOGENOM" id="CLU_045824_0_0_11"/>
<feature type="transmembrane region" description="Helical" evidence="1">
    <location>
        <begin position="78"/>
        <end position="98"/>
    </location>
</feature>
<gene>
    <name evidence="3" type="ORF">HMPREF9020_00159</name>
</gene>
<feature type="transmembrane region" description="Helical" evidence="1">
    <location>
        <begin position="46"/>
        <end position="66"/>
    </location>
</feature>
<evidence type="ECO:0000313" key="4">
    <source>
        <dbReference type="Proteomes" id="UP000005777"/>
    </source>
</evidence>
<dbReference type="Proteomes" id="UP000005777">
    <property type="component" value="Unassembled WGS sequence"/>
</dbReference>
<comment type="caution">
    <text evidence="3">The sequence shown here is derived from an EMBL/GenBank/DDBJ whole genome shotgun (WGS) entry which is preliminary data.</text>
</comment>
<protein>
    <recommendedName>
        <fullName evidence="2">Membrane iron-sulfur containing protein FtrD-like domain-containing protein</fullName>
    </recommendedName>
</protein>
<feature type="transmembrane region" description="Helical" evidence="1">
    <location>
        <begin position="6"/>
        <end position="26"/>
    </location>
</feature>
<dbReference type="AlphaFoldDB" id="W5II51"/>
<feature type="transmembrane region" description="Helical" evidence="1">
    <location>
        <begin position="150"/>
        <end position="175"/>
    </location>
</feature>
<dbReference type="Pfam" id="PF10080">
    <property type="entry name" value="FtrD-like"/>
    <property type="match status" value="1"/>
</dbReference>
<dbReference type="InterPro" id="IPR018758">
    <property type="entry name" value="FtrD-like"/>
</dbReference>
<feature type="domain" description="Membrane iron-sulfur containing protein FtrD-like" evidence="2">
    <location>
        <begin position="371"/>
        <end position="470"/>
    </location>
</feature>
<accession>W5II51</accession>
<dbReference type="EMBL" id="ADCX01000002">
    <property type="protein sequence ID" value="EFG26540.2"/>
    <property type="molecule type" value="Genomic_DNA"/>
</dbReference>
<feature type="transmembrane region" description="Helical" evidence="1">
    <location>
        <begin position="318"/>
        <end position="343"/>
    </location>
</feature>
<keyword evidence="4" id="KW-1185">Reference proteome</keyword>
<feature type="transmembrane region" description="Helical" evidence="1">
    <location>
        <begin position="223"/>
        <end position="254"/>
    </location>
</feature>
<keyword evidence="1" id="KW-0472">Membrane</keyword>
<proteinExistence type="predicted"/>
<evidence type="ECO:0000313" key="3">
    <source>
        <dbReference type="EMBL" id="EFG26540.2"/>
    </source>
</evidence>
<keyword evidence="1" id="KW-1133">Transmembrane helix</keyword>
<name>W5II51_SCAIO</name>
<keyword evidence="1" id="KW-0812">Transmembrane</keyword>
<feature type="transmembrane region" description="Helical" evidence="1">
    <location>
        <begin position="274"/>
        <end position="297"/>
    </location>
</feature>